<dbReference type="RefSeq" id="WP_308985743.1">
    <property type="nucleotide sequence ID" value="NZ_JARXIC010000021.1"/>
</dbReference>
<proteinExistence type="predicted"/>
<comment type="caution">
    <text evidence="2">The sequence shown here is derived from an EMBL/GenBank/DDBJ whole genome shotgun (WGS) entry which is preliminary data.</text>
</comment>
<dbReference type="EMBL" id="JARXIC010000021">
    <property type="protein sequence ID" value="MDQ8195287.1"/>
    <property type="molecule type" value="Genomic_DNA"/>
</dbReference>
<evidence type="ECO:0000259" key="1">
    <source>
        <dbReference type="Pfam" id="PF11827"/>
    </source>
</evidence>
<reference evidence="2 3" key="1">
    <citation type="submission" date="2023-04" db="EMBL/GenBank/DDBJ databases">
        <title>A novel bacteria isolated from coastal sediment.</title>
        <authorList>
            <person name="Liu X.-J."/>
            <person name="Du Z.-J."/>
        </authorList>
    </citation>
    <scope>NUCLEOTIDE SEQUENCE [LARGE SCALE GENOMIC DNA]</scope>
    <source>
        <strain evidence="2 3">SDUM461004</strain>
    </source>
</reference>
<dbReference type="Proteomes" id="UP001243717">
    <property type="component" value="Unassembled WGS sequence"/>
</dbReference>
<keyword evidence="3" id="KW-1185">Reference proteome</keyword>
<sequence length="131" mass="13755">MAKGYEAISSALVVDDLGLANAAAYELSAKAEKLDATRLAGLAMAVAEAKSLTVARTAFKPLSEAIIQIAEKQGQYVVMVCPMVEGGRWLQSAFKTQNPYMGQQMPNCGRPIITIQSDGTQVAAPEGCCGS</sequence>
<accession>A0ABU1AKE5</accession>
<evidence type="ECO:0000313" key="2">
    <source>
        <dbReference type="EMBL" id="MDQ8195287.1"/>
    </source>
</evidence>
<gene>
    <name evidence="2" type="ORF">QEH59_12680</name>
</gene>
<dbReference type="InterPro" id="IPR021782">
    <property type="entry name" value="DUF3347"/>
</dbReference>
<evidence type="ECO:0000313" key="3">
    <source>
        <dbReference type="Proteomes" id="UP001243717"/>
    </source>
</evidence>
<dbReference type="Pfam" id="PF11827">
    <property type="entry name" value="DUF3347"/>
    <property type="match status" value="1"/>
</dbReference>
<name>A0ABU1AKE5_9BACT</name>
<protein>
    <submittedName>
        <fullName evidence="2">DUF3347 domain-containing protein</fullName>
    </submittedName>
</protein>
<feature type="domain" description="DUF3347" evidence="1">
    <location>
        <begin position="4"/>
        <end position="74"/>
    </location>
</feature>
<organism evidence="2 3">
    <name type="scientific">Thalassobacterium sedimentorum</name>
    <dbReference type="NCBI Taxonomy" id="3041258"/>
    <lineage>
        <taxon>Bacteria</taxon>
        <taxon>Pseudomonadati</taxon>
        <taxon>Verrucomicrobiota</taxon>
        <taxon>Opitutia</taxon>
        <taxon>Puniceicoccales</taxon>
        <taxon>Coraliomargaritaceae</taxon>
        <taxon>Thalassobacterium</taxon>
    </lineage>
</organism>